<feature type="domain" description="VWFA" evidence="2">
    <location>
        <begin position="265"/>
        <end position="443"/>
    </location>
</feature>
<dbReference type="SMART" id="SM00609">
    <property type="entry name" value="VIT"/>
    <property type="match status" value="1"/>
</dbReference>
<dbReference type="OMA" id="DTMSANY"/>
<feature type="domain" description="VIT" evidence="3">
    <location>
        <begin position="13"/>
        <end position="141"/>
    </location>
</feature>
<dbReference type="SMART" id="SM00327">
    <property type="entry name" value="VWA"/>
    <property type="match status" value="1"/>
</dbReference>
<reference evidence="4 5" key="1">
    <citation type="submission" date="2015-12" db="EMBL/GenBank/DDBJ databases">
        <title>Dictyostelia acquired genes for synthesis and detection of signals that induce cell-type specialization by lateral gene transfer from prokaryotes.</title>
        <authorList>
            <person name="Gloeckner G."/>
            <person name="Schaap P."/>
        </authorList>
    </citation>
    <scope>NUCLEOTIDE SEQUENCE [LARGE SCALE GENOMIC DNA]</scope>
    <source>
        <strain evidence="4 5">TK</strain>
    </source>
</reference>
<evidence type="ECO:0000313" key="5">
    <source>
        <dbReference type="Proteomes" id="UP000076078"/>
    </source>
</evidence>
<dbReference type="InParanoid" id="A0A151ZEA5"/>
<dbReference type="AlphaFoldDB" id="A0A151ZEA5"/>
<organism evidence="4 5">
    <name type="scientific">Tieghemostelium lacteum</name>
    <name type="common">Slime mold</name>
    <name type="synonym">Dictyostelium lacteum</name>
    <dbReference type="NCBI Taxonomy" id="361077"/>
    <lineage>
        <taxon>Eukaryota</taxon>
        <taxon>Amoebozoa</taxon>
        <taxon>Evosea</taxon>
        <taxon>Eumycetozoa</taxon>
        <taxon>Dictyostelia</taxon>
        <taxon>Dictyosteliales</taxon>
        <taxon>Raperosteliaceae</taxon>
        <taxon>Tieghemostelium</taxon>
    </lineage>
</organism>
<proteinExistence type="predicted"/>
<feature type="region of interest" description="Disordered" evidence="1">
    <location>
        <begin position="653"/>
        <end position="681"/>
    </location>
</feature>
<dbReference type="InterPro" id="IPR036465">
    <property type="entry name" value="vWFA_dom_sf"/>
</dbReference>
<keyword evidence="5" id="KW-1185">Reference proteome</keyword>
<dbReference type="Proteomes" id="UP000076078">
    <property type="component" value="Unassembled WGS sequence"/>
</dbReference>
<dbReference type="EMBL" id="LODT01000031">
    <property type="protein sequence ID" value="KYQ92281.1"/>
    <property type="molecule type" value="Genomic_DNA"/>
</dbReference>
<dbReference type="Gene3D" id="3.40.50.410">
    <property type="entry name" value="von Willebrand factor, type A domain"/>
    <property type="match status" value="1"/>
</dbReference>
<dbReference type="Pfam" id="PF08487">
    <property type="entry name" value="VIT"/>
    <property type="match status" value="1"/>
</dbReference>
<dbReference type="InterPro" id="IPR002035">
    <property type="entry name" value="VWF_A"/>
</dbReference>
<accession>A0A151ZEA5</accession>
<comment type="caution">
    <text evidence="4">The sequence shown here is derived from an EMBL/GenBank/DDBJ whole genome shotgun (WGS) entry which is preliminary data.</text>
</comment>
<dbReference type="InterPro" id="IPR013694">
    <property type="entry name" value="VIT"/>
</dbReference>
<name>A0A151ZEA5_TIELA</name>
<dbReference type="Pfam" id="PF13768">
    <property type="entry name" value="VWA_3"/>
    <property type="match status" value="1"/>
</dbReference>
<feature type="region of interest" description="Disordered" evidence="1">
    <location>
        <begin position="707"/>
        <end position="728"/>
    </location>
</feature>
<dbReference type="PROSITE" id="PS50234">
    <property type="entry name" value="VWFA"/>
    <property type="match status" value="1"/>
</dbReference>
<dbReference type="PANTHER" id="PTHR45737">
    <property type="entry name" value="VON WILLEBRAND FACTOR A DOMAIN-CONTAINING PROTEIN 5A"/>
    <property type="match status" value="1"/>
</dbReference>
<sequence>MSSSFFYQNFYDNLGPNIKFGLPYNNFKLSKFTIVSDIRDSTLQSKYTQEYVNESSSPVEAIYELPLPLTSTITDLLVVYKGESFTGKIKEKKKAEQKYDDSIASGGQGFMISREDNGVFKLSLGNIEPKTPITIIFNIIGEIHSHLDTIHYFIPRSSFPNTRFYFLVQLNIYLTVGIESIKSNDNRTFKEVIMKFDNKATVTIENEQFSGLKNTDLQVIIQPKTSNKMEINLEENEKDQTLAMGISYYPEFSNIDELDIDQKSEYIFVLDCSGSMSGSSIESAKSTLNLLMKSIPENSKFNIYRFGTHFKKLYNESQLYNNATLNEAVVQISQTKADLGGTELLAPIKDIFNSPYDPEYPRQVFILTDGEVDEKQSLINFVRQESHVRIFTFGIGSGVDVGLVTGISGASRGQYELITDMKNMESQVIKLLKKSMEPMISNIRLQWPEGISVQQAPTIIRPIYNQERMSLYALVNLKNSPNLPQEFQLQITANGPKGDILQFPITINRSTGNKQSQNTHKLAGLMMINDFLDQEKRLQSPLYQEQIVQLSKQYNILSKYTSLLITKESNSVTTETMEHVLVNPPEIQVDEDIYNDNYDTHSYSDDIWSSEEEHDEDMDDLDNDLEGEMEEQTKYASTSNYQVSQILNENSMKRKSSLQNSRPYQEQYGGGPMSQGAVSTPVAFNSPMKPLSSKAISGPLMSIIDSQNANGSWSEDKSPIKPKKPSPAELTANKDIWTTLIILATLIKQYSNEKDLWSLIAQKATKFVRQQLSKLSLLDFYDKYLQDATNSL</sequence>
<dbReference type="PANTHER" id="PTHR45737:SF6">
    <property type="entry name" value="VON WILLEBRAND FACTOR A DOMAIN-CONTAINING PROTEIN 5A"/>
    <property type="match status" value="1"/>
</dbReference>
<evidence type="ECO:0000256" key="1">
    <source>
        <dbReference type="SAM" id="MobiDB-lite"/>
    </source>
</evidence>
<protein>
    <submittedName>
        <fullName evidence="4">Type A von Willebrand factor domain-containing protein</fullName>
    </submittedName>
</protein>
<dbReference type="OrthoDB" id="30900at2759"/>
<dbReference type="PROSITE" id="PS51468">
    <property type="entry name" value="VIT"/>
    <property type="match status" value="1"/>
</dbReference>
<evidence type="ECO:0000259" key="3">
    <source>
        <dbReference type="PROSITE" id="PS51468"/>
    </source>
</evidence>
<evidence type="ECO:0000313" key="4">
    <source>
        <dbReference type="EMBL" id="KYQ92281.1"/>
    </source>
</evidence>
<gene>
    <name evidence="4" type="ORF">DLAC_07132</name>
</gene>
<evidence type="ECO:0000259" key="2">
    <source>
        <dbReference type="PROSITE" id="PS50234"/>
    </source>
</evidence>
<dbReference type="SUPFAM" id="SSF53300">
    <property type="entry name" value="vWA-like"/>
    <property type="match status" value="1"/>
</dbReference>